<reference evidence="1" key="1">
    <citation type="journal article" date="2014" name="Front. Microbiol.">
        <title>High frequency of phylogenetically diverse reductive dehalogenase-homologous genes in deep subseafloor sedimentary metagenomes.</title>
        <authorList>
            <person name="Kawai M."/>
            <person name="Futagami T."/>
            <person name="Toyoda A."/>
            <person name="Takaki Y."/>
            <person name="Nishi S."/>
            <person name="Hori S."/>
            <person name="Arai W."/>
            <person name="Tsubouchi T."/>
            <person name="Morono Y."/>
            <person name="Uchiyama I."/>
            <person name="Ito T."/>
            <person name="Fujiyama A."/>
            <person name="Inagaki F."/>
            <person name="Takami H."/>
        </authorList>
    </citation>
    <scope>NUCLEOTIDE SEQUENCE</scope>
    <source>
        <strain evidence="1">Expedition CK06-06</strain>
    </source>
</reference>
<sequence length="266" mass="28895">GEEWYNVFIYNDDTVVDMLGGYVAEMGSYDASTVNVTAGHVSRLDAWEFSTANVSGGEVGALWACDSGTVKVFPNATLFRLDASGSGTAYMSGGTTEYVGAGDSGVINLYGGAITDWLCAQDSSTINIYGYGFTYDPLAGSRDGGRLSGFWLDSTAFIIDLYGTETYSHINLFAVINVEIEIRPETLNLASKGKWVNCYIWLPDEYDVADIDPNSIIFEDEIQAESFRVDEEQQVATARFNRSDVQAILEVGEVELTVTGQLLDGT</sequence>
<feature type="non-terminal residue" evidence="1">
    <location>
        <position position="266"/>
    </location>
</feature>
<comment type="caution">
    <text evidence="1">The sequence shown here is derived from an EMBL/GenBank/DDBJ whole genome shotgun (WGS) entry which is preliminary data.</text>
</comment>
<feature type="non-terminal residue" evidence="1">
    <location>
        <position position="1"/>
    </location>
</feature>
<organism evidence="1">
    <name type="scientific">marine sediment metagenome</name>
    <dbReference type="NCBI Taxonomy" id="412755"/>
    <lineage>
        <taxon>unclassified sequences</taxon>
        <taxon>metagenomes</taxon>
        <taxon>ecological metagenomes</taxon>
    </lineage>
</organism>
<accession>X1U4J3</accession>
<proteinExistence type="predicted"/>
<evidence type="ECO:0000313" key="1">
    <source>
        <dbReference type="EMBL" id="GAI94755.1"/>
    </source>
</evidence>
<dbReference type="AlphaFoldDB" id="X1U4J3"/>
<gene>
    <name evidence="1" type="ORF">S12H4_38760</name>
</gene>
<name>X1U4J3_9ZZZZ</name>
<dbReference type="EMBL" id="BARW01023356">
    <property type="protein sequence ID" value="GAI94755.1"/>
    <property type="molecule type" value="Genomic_DNA"/>
</dbReference>
<protein>
    <submittedName>
        <fullName evidence="1">Uncharacterized protein</fullName>
    </submittedName>
</protein>